<dbReference type="Pfam" id="PF00731">
    <property type="entry name" value="AIRC"/>
    <property type="match status" value="1"/>
</dbReference>
<dbReference type="GO" id="GO:0006189">
    <property type="term" value="P:'de novo' IMP biosynthetic process"/>
    <property type="evidence" value="ECO:0007669"/>
    <property type="project" value="InterPro"/>
</dbReference>
<dbReference type="STRING" id="1229908.NKOR_01535"/>
<evidence type="ECO:0000313" key="2">
    <source>
        <dbReference type="EMBL" id="AFS80213.1"/>
    </source>
</evidence>
<dbReference type="Proteomes" id="UP000006101">
    <property type="component" value="Chromosome"/>
</dbReference>
<feature type="domain" description="PurE" evidence="1">
    <location>
        <begin position="121"/>
        <end position="256"/>
    </location>
</feature>
<gene>
    <name evidence="2" type="ORF">NKOR_01535</name>
</gene>
<dbReference type="Gene3D" id="3.40.50.1970">
    <property type="match status" value="1"/>
</dbReference>
<reference evidence="2 3" key="1">
    <citation type="journal article" date="2012" name="J. Bacteriol.">
        <title>Draft Genome Sequence of an Ammonia-Oxidizing Archaeon, "Candidatus Nitrosopumilus koreensis" AR1, from Marine Sediment.</title>
        <authorList>
            <person name="Park S.J."/>
            <person name="Kim J.G."/>
            <person name="Jung M.Y."/>
            <person name="Kim S.J."/>
            <person name="Cha I.T."/>
            <person name="Kwon K."/>
            <person name="Lee J.H."/>
            <person name="Rhee S.K."/>
        </authorList>
    </citation>
    <scope>NUCLEOTIDE SEQUENCE [LARGE SCALE GENOMIC DNA]</scope>
    <source>
        <strain evidence="2 3">AR1</strain>
    </source>
</reference>
<dbReference type="SUPFAM" id="SSF52255">
    <property type="entry name" value="N5-CAIR mutase (phosphoribosylaminoimidazole carboxylase, PurE)"/>
    <property type="match status" value="1"/>
</dbReference>
<dbReference type="HOGENOM" id="CLU_065705_0_0_2"/>
<dbReference type="PATRIC" id="fig|1229908.8.peg.321"/>
<dbReference type="PANTHER" id="PTHR43064:SF1">
    <property type="entry name" value="SLL1489 PROTEIN"/>
    <property type="match status" value="1"/>
</dbReference>
<name>K0B2G0_9ARCH</name>
<dbReference type="NCBIfam" id="NF033503">
    <property type="entry name" value="LarB"/>
    <property type="match status" value="1"/>
</dbReference>
<organism evidence="2 3">
    <name type="scientific">Candidatus Nitrosopumilus koreensis AR1</name>
    <dbReference type="NCBI Taxonomy" id="1229908"/>
    <lineage>
        <taxon>Archaea</taxon>
        <taxon>Nitrososphaerota</taxon>
        <taxon>Nitrososphaeria</taxon>
        <taxon>Nitrosopumilales</taxon>
        <taxon>Nitrosopumilaceae</taxon>
        <taxon>Nitrosopumilus</taxon>
    </lineage>
</organism>
<keyword evidence="3" id="KW-1185">Reference proteome</keyword>
<dbReference type="InterPro" id="IPR039476">
    <property type="entry name" value="P2CMN_synthase_LarB"/>
</dbReference>
<dbReference type="GO" id="GO:0016787">
    <property type="term" value="F:hydrolase activity"/>
    <property type="evidence" value="ECO:0007669"/>
    <property type="project" value="InterPro"/>
</dbReference>
<dbReference type="SMART" id="SM01001">
    <property type="entry name" value="AIRC"/>
    <property type="match status" value="1"/>
</dbReference>
<dbReference type="GeneID" id="13725758"/>
<dbReference type="PANTHER" id="PTHR43064">
    <property type="entry name" value="PHOSPHORIBOSYLAMINOIMIDAZOLE CARBOXYLASE-RELATED"/>
    <property type="match status" value="1"/>
</dbReference>
<accession>K0B2G0</accession>
<dbReference type="KEGG" id="nkr:NKOR_01535"/>
<evidence type="ECO:0000313" key="3">
    <source>
        <dbReference type="Proteomes" id="UP000006101"/>
    </source>
</evidence>
<sequence>MEIHEVLKSVKAGTVSVNDAKKMLSLYSIEEIEGIAKIDINRRKRRGIPEIIFAETKELEEIKKIIKRVLEKSNSVIVSRIKKTDYPKIQAFAKRLKVKIKTGKKSSSLLLFKKPIKFHGGKVGILTAGTSDIGVAEESRLVCEAMNCKCITSYDVGVAGIQRIFPILKKMIEEDVDCIIVAAGMEGALATLVSTMTDIPVIGIPTSVGYGYGEKGIAALASMLQSCSLGLSVVNIDNGIAAGGIAANIANRTIRKKE</sequence>
<proteinExistence type="predicted"/>
<evidence type="ECO:0000259" key="1">
    <source>
        <dbReference type="SMART" id="SM01001"/>
    </source>
</evidence>
<dbReference type="InterPro" id="IPR000031">
    <property type="entry name" value="PurE_dom"/>
</dbReference>
<dbReference type="EMBL" id="CP003842">
    <property type="protein sequence ID" value="AFS80213.1"/>
    <property type="molecule type" value="Genomic_DNA"/>
</dbReference>
<protein>
    <submittedName>
        <fullName evidence="2">1-(5-phosphoribosyl)-5-amino-4-imidazole-carboxylate (AIR) carboxylase</fullName>
    </submittedName>
</protein>
<dbReference type="AlphaFoldDB" id="K0B2G0"/>
<dbReference type="RefSeq" id="WP_014962602.1">
    <property type="nucleotide sequence ID" value="NC_018655.1"/>
</dbReference>